<dbReference type="InterPro" id="IPR050320">
    <property type="entry name" value="N5-glutamine_MTase"/>
</dbReference>
<evidence type="ECO:0000313" key="8">
    <source>
        <dbReference type="EMBL" id="MPM96308.1"/>
    </source>
</evidence>
<dbReference type="InterPro" id="IPR040758">
    <property type="entry name" value="PrmC_N"/>
</dbReference>
<dbReference type="InterPro" id="IPR019874">
    <property type="entry name" value="RF_methyltr_PrmC"/>
</dbReference>
<dbReference type="PANTHER" id="PTHR18895:SF74">
    <property type="entry name" value="MTRF1L RELEASE FACTOR GLUTAMINE METHYLTRANSFERASE"/>
    <property type="match status" value="1"/>
</dbReference>
<comment type="caution">
    <text evidence="8">The sequence shown here is derived from an EMBL/GenBank/DDBJ whole genome shotgun (WGS) entry which is preliminary data.</text>
</comment>
<keyword evidence="4" id="KW-0949">S-adenosyl-L-methionine</keyword>
<comment type="catalytic activity">
    <reaction evidence="5">
        <text>L-glutaminyl-[peptide chain release factor] + S-adenosyl-L-methionine = N(5)-methyl-L-glutaminyl-[peptide chain release factor] + S-adenosyl-L-homocysteine + H(+)</text>
        <dbReference type="Rhea" id="RHEA:42896"/>
        <dbReference type="Rhea" id="RHEA-COMP:10271"/>
        <dbReference type="Rhea" id="RHEA-COMP:10272"/>
        <dbReference type="ChEBI" id="CHEBI:15378"/>
        <dbReference type="ChEBI" id="CHEBI:30011"/>
        <dbReference type="ChEBI" id="CHEBI:57856"/>
        <dbReference type="ChEBI" id="CHEBI:59789"/>
        <dbReference type="ChEBI" id="CHEBI:61891"/>
        <dbReference type="EC" id="2.1.1.297"/>
    </reaction>
</comment>
<dbReference type="Pfam" id="PF05175">
    <property type="entry name" value="MTS"/>
    <property type="match status" value="1"/>
</dbReference>
<dbReference type="Gene3D" id="1.10.8.10">
    <property type="entry name" value="DNA helicase RuvA subunit, C-terminal domain"/>
    <property type="match status" value="1"/>
</dbReference>
<evidence type="ECO:0000256" key="3">
    <source>
        <dbReference type="ARBA" id="ARBA00022679"/>
    </source>
</evidence>
<dbReference type="GO" id="GO:0102559">
    <property type="term" value="F:peptide chain release factor N(5)-glutamine methyltransferase activity"/>
    <property type="evidence" value="ECO:0007669"/>
    <property type="project" value="UniProtKB-EC"/>
</dbReference>
<dbReference type="EMBL" id="VSSQ01042695">
    <property type="protein sequence ID" value="MPM96308.1"/>
    <property type="molecule type" value="Genomic_DNA"/>
</dbReference>
<evidence type="ECO:0000256" key="5">
    <source>
        <dbReference type="ARBA" id="ARBA00048391"/>
    </source>
</evidence>
<dbReference type="NCBIfam" id="TIGR03534">
    <property type="entry name" value="RF_mod_PrmC"/>
    <property type="match status" value="1"/>
</dbReference>
<feature type="domain" description="Methyltransferase small" evidence="6">
    <location>
        <begin position="79"/>
        <end position="161"/>
    </location>
</feature>
<dbReference type="AlphaFoldDB" id="A0A645E4I6"/>
<dbReference type="Gene3D" id="3.40.50.150">
    <property type="entry name" value="Vaccinia Virus protein VP39"/>
    <property type="match status" value="1"/>
</dbReference>
<dbReference type="SUPFAM" id="SSF53335">
    <property type="entry name" value="S-adenosyl-L-methionine-dependent methyltransferases"/>
    <property type="match status" value="1"/>
</dbReference>
<evidence type="ECO:0000259" key="7">
    <source>
        <dbReference type="Pfam" id="PF17827"/>
    </source>
</evidence>
<name>A0A645E4I6_9ZZZZ</name>
<organism evidence="8">
    <name type="scientific">bioreactor metagenome</name>
    <dbReference type="NCBI Taxonomy" id="1076179"/>
    <lineage>
        <taxon>unclassified sequences</taxon>
        <taxon>metagenomes</taxon>
        <taxon>ecological metagenomes</taxon>
    </lineage>
</organism>
<accession>A0A645E4I6</accession>
<dbReference type="InterPro" id="IPR029063">
    <property type="entry name" value="SAM-dependent_MTases_sf"/>
</dbReference>
<sequence>MDKTEFFLKKNSAVSDQLAQKYMLLIERRIKNEPLQYILGQWQFMSYDFKVGEGVLIPRPETEMLVEYALKHFACDGQWVFFDLCSGSGCIGISLAKLFKNASVYCIEKSEKALDYLQENVRINGCNNVTAIKGDILNGFSSFYLPKPDCVLSNPPYIESDVLSHLQTEVCFEPKMALDGGKDGYNFYKVIAKKWLPFLKIGGRCAVECGENQAETILRIFSDHSNTIDVLNDFNNIGRVVTLVRQE</sequence>
<dbReference type="EC" id="2.1.1.297" evidence="1"/>
<dbReference type="PANTHER" id="PTHR18895">
    <property type="entry name" value="HEMK METHYLTRANSFERASE"/>
    <property type="match status" value="1"/>
</dbReference>
<gene>
    <name evidence="8" type="primary">prmC_46</name>
    <name evidence="8" type="ORF">SDC9_143466</name>
</gene>
<dbReference type="NCBIfam" id="TIGR00536">
    <property type="entry name" value="hemK_fam"/>
    <property type="match status" value="1"/>
</dbReference>
<evidence type="ECO:0000259" key="6">
    <source>
        <dbReference type="Pfam" id="PF05175"/>
    </source>
</evidence>
<protein>
    <recommendedName>
        <fullName evidence="1">peptide chain release factor N(5)-glutamine methyltransferase</fullName>
        <ecNumber evidence="1">2.1.1.297</ecNumber>
    </recommendedName>
</protein>
<dbReference type="CDD" id="cd02440">
    <property type="entry name" value="AdoMet_MTases"/>
    <property type="match status" value="1"/>
</dbReference>
<keyword evidence="3 8" id="KW-0808">Transferase</keyword>
<proteinExistence type="predicted"/>
<feature type="domain" description="Release factor glutamine methyltransferase N-terminal" evidence="7">
    <location>
        <begin position="1"/>
        <end position="40"/>
    </location>
</feature>
<evidence type="ECO:0000256" key="2">
    <source>
        <dbReference type="ARBA" id="ARBA00022603"/>
    </source>
</evidence>
<keyword evidence="2 8" id="KW-0489">Methyltransferase</keyword>
<dbReference type="InterPro" id="IPR002052">
    <property type="entry name" value="DNA_methylase_N6_adenine_CS"/>
</dbReference>
<evidence type="ECO:0000256" key="1">
    <source>
        <dbReference type="ARBA" id="ARBA00012771"/>
    </source>
</evidence>
<evidence type="ECO:0000256" key="4">
    <source>
        <dbReference type="ARBA" id="ARBA00022691"/>
    </source>
</evidence>
<dbReference type="InterPro" id="IPR007848">
    <property type="entry name" value="Small_mtfrase_dom"/>
</dbReference>
<reference evidence="8" key="1">
    <citation type="submission" date="2019-08" db="EMBL/GenBank/DDBJ databases">
        <authorList>
            <person name="Kucharzyk K."/>
            <person name="Murdoch R.W."/>
            <person name="Higgins S."/>
            <person name="Loffler F."/>
        </authorList>
    </citation>
    <scope>NUCLEOTIDE SEQUENCE</scope>
</reference>
<dbReference type="PROSITE" id="PS00092">
    <property type="entry name" value="N6_MTASE"/>
    <property type="match status" value="1"/>
</dbReference>
<dbReference type="Pfam" id="PF17827">
    <property type="entry name" value="PrmC_N"/>
    <property type="match status" value="1"/>
</dbReference>
<dbReference type="InterPro" id="IPR004556">
    <property type="entry name" value="HemK-like"/>
</dbReference>
<dbReference type="GO" id="GO:0032259">
    <property type="term" value="P:methylation"/>
    <property type="evidence" value="ECO:0007669"/>
    <property type="project" value="UniProtKB-KW"/>
</dbReference>
<dbReference type="GO" id="GO:0003676">
    <property type="term" value="F:nucleic acid binding"/>
    <property type="evidence" value="ECO:0007669"/>
    <property type="project" value="InterPro"/>
</dbReference>